<dbReference type="Pfam" id="PF23458">
    <property type="entry name" value="DUF7130"/>
    <property type="match status" value="1"/>
</dbReference>
<dbReference type="RefSeq" id="WP_340603867.1">
    <property type="nucleotide sequence ID" value="NZ_JBBMXV010000003.1"/>
</dbReference>
<evidence type="ECO:0000313" key="4">
    <source>
        <dbReference type="Proteomes" id="UP001596312"/>
    </source>
</evidence>
<feature type="region of interest" description="Disordered" evidence="1">
    <location>
        <begin position="1"/>
        <end position="22"/>
    </location>
</feature>
<protein>
    <recommendedName>
        <fullName evidence="2">DUF7130 domain-containing protein</fullName>
    </recommendedName>
</protein>
<feature type="domain" description="DUF7130" evidence="2">
    <location>
        <begin position="20"/>
        <end position="107"/>
    </location>
</feature>
<reference evidence="3 4" key="1">
    <citation type="journal article" date="2019" name="Int. J. Syst. Evol. Microbiol.">
        <title>The Global Catalogue of Microorganisms (GCM) 10K type strain sequencing project: providing services to taxonomists for standard genome sequencing and annotation.</title>
        <authorList>
            <consortium name="The Broad Institute Genomics Platform"/>
            <consortium name="The Broad Institute Genome Sequencing Center for Infectious Disease"/>
            <person name="Wu L."/>
            <person name="Ma J."/>
        </authorList>
    </citation>
    <scope>NUCLEOTIDE SEQUENCE [LARGE SCALE GENOMIC DNA]</scope>
    <source>
        <strain evidence="3 4">CGMCC 1.3240</strain>
    </source>
</reference>
<dbReference type="SUPFAM" id="SSF57802">
    <property type="entry name" value="Rubredoxin-like"/>
    <property type="match status" value="1"/>
</dbReference>
<dbReference type="Proteomes" id="UP001596312">
    <property type="component" value="Unassembled WGS sequence"/>
</dbReference>
<evidence type="ECO:0000259" key="2">
    <source>
        <dbReference type="Pfam" id="PF23458"/>
    </source>
</evidence>
<keyword evidence="4" id="KW-1185">Reference proteome</keyword>
<organism evidence="3 4">
    <name type="scientific">Halalkalicoccus tibetensis</name>
    <dbReference type="NCBI Taxonomy" id="175632"/>
    <lineage>
        <taxon>Archaea</taxon>
        <taxon>Methanobacteriati</taxon>
        <taxon>Methanobacteriota</taxon>
        <taxon>Stenosarchaea group</taxon>
        <taxon>Halobacteria</taxon>
        <taxon>Halobacteriales</taxon>
        <taxon>Halococcaceae</taxon>
        <taxon>Halalkalicoccus</taxon>
    </lineage>
</organism>
<gene>
    <name evidence="3" type="ORF">ACFQGH_09070</name>
</gene>
<accession>A0ABD5V4W0</accession>
<evidence type="ECO:0000256" key="1">
    <source>
        <dbReference type="SAM" id="MobiDB-lite"/>
    </source>
</evidence>
<name>A0ABD5V4W0_9EURY</name>
<sequence length="107" mass="11984">MNTGEPTDGVDEEELTRIGFGQPVFDGEGNRLGKVRGFDEGGFYVTMHEGYEAMSVEHVRSNAEFGEAELMWRCMECGEMGRIEDGLPDDCPSCGESREALMYWTED</sequence>
<dbReference type="InterPro" id="IPR055554">
    <property type="entry name" value="DUF7130"/>
</dbReference>
<comment type="caution">
    <text evidence="3">The sequence shown here is derived from an EMBL/GenBank/DDBJ whole genome shotgun (WGS) entry which is preliminary data.</text>
</comment>
<dbReference type="EMBL" id="JBHSXQ010000003">
    <property type="protein sequence ID" value="MFC6905343.1"/>
    <property type="molecule type" value="Genomic_DNA"/>
</dbReference>
<evidence type="ECO:0000313" key="3">
    <source>
        <dbReference type="EMBL" id="MFC6905343.1"/>
    </source>
</evidence>
<proteinExistence type="predicted"/>
<dbReference type="AlphaFoldDB" id="A0ABD5V4W0"/>